<gene>
    <name evidence="1" type="ORF">GCM10025866_33420</name>
</gene>
<dbReference type="SUPFAM" id="SSF81301">
    <property type="entry name" value="Nucleotidyltransferase"/>
    <property type="match status" value="1"/>
</dbReference>
<dbReference type="Proteomes" id="UP001321498">
    <property type="component" value="Chromosome"/>
</dbReference>
<dbReference type="InterPro" id="IPR043519">
    <property type="entry name" value="NT_sf"/>
</dbReference>
<protein>
    <recommendedName>
        <fullName evidence="3">Nucleotidyltransferase domain-containing protein</fullName>
    </recommendedName>
</protein>
<organism evidence="1 2">
    <name type="scientific">Naasia aerilata</name>
    <dbReference type="NCBI Taxonomy" id="1162966"/>
    <lineage>
        <taxon>Bacteria</taxon>
        <taxon>Bacillati</taxon>
        <taxon>Actinomycetota</taxon>
        <taxon>Actinomycetes</taxon>
        <taxon>Micrococcales</taxon>
        <taxon>Microbacteriaceae</taxon>
        <taxon>Naasia</taxon>
    </lineage>
</organism>
<sequence length="242" mass="25898">MRERVLTLAHDDERVVAAAVVGSLARGEGDRWSDLDLSFGLADGVSRTEVLDEWESALRAEFGAVALFDLPSGAFVYRVLLIPGGLQVDLSVAPASRFGPRGPEFQLLFGDAVHAEEEGVLRSADEMFGYAAHHAVRARVAIERGRMLQAEQWLGGLRAEVVALACRRHGLQDWQARGAHLLPDDAQARLSATLARSLESAELRRALGAAIDALCVEGAEAGIAGAVSDELRRLGAARDPGE</sequence>
<dbReference type="Gene3D" id="3.30.460.10">
    <property type="entry name" value="Beta Polymerase, domain 2"/>
    <property type="match status" value="1"/>
</dbReference>
<accession>A0ABM8GGF1</accession>
<evidence type="ECO:0000313" key="1">
    <source>
        <dbReference type="EMBL" id="BDZ47433.1"/>
    </source>
</evidence>
<reference evidence="2" key="1">
    <citation type="journal article" date="2019" name="Int. J. Syst. Evol. Microbiol.">
        <title>The Global Catalogue of Microorganisms (GCM) 10K type strain sequencing project: providing services to taxonomists for standard genome sequencing and annotation.</title>
        <authorList>
            <consortium name="The Broad Institute Genomics Platform"/>
            <consortium name="The Broad Institute Genome Sequencing Center for Infectious Disease"/>
            <person name="Wu L."/>
            <person name="Ma J."/>
        </authorList>
    </citation>
    <scope>NUCLEOTIDE SEQUENCE [LARGE SCALE GENOMIC DNA]</scope>
    <source>
        <strain evidence="2">NBRC 108725</strain>
    </source>
</reference>
<keyword evidence="2" id="KW-1185">Reference proteome</keyword>
<dbReference type="EMBL" id="AP027731">
    <property type="protein sequence ID" value="BDZ47433.1"/>
    <property type="molecule type" value="Genomic_DNA"/>
</dbReference>
<proteinExistence type="predicted"/>
<evidence type="ECO:0008006" key="3">
    <source>
        <dbReference type="Google" id="ProtNLM"/>
    </source>
</evidence>
<evidence type="ECO:0000313" key="2">
    <source>
        <dbReference type="Proteomes" id="UP001321498"/>
    </source>
</evidence>
<name>A0ABM8GGF1_9MICO</name>